<dbReference type="InterPro" id="IPR039143">
    <property type="entry name" value="GNPNAT1-like"/>
</dbReference>
<keyword evidence="2" id="KW-0689">Ribosomal protein</keyword>
<protein>
    <submittedName>
        <fullName evidence="2">Ribosomal protein S18 acetylase RimI-like enzyme</fullName>
    </submittedName>
</protein>
<dbReference type="Proteomes" id="UP000256629">
    <property type="component" value="Unassembled WGS sequence"/>
</dbReference>
<dbReference type="Pfam" id="PF00583">
    <property type="entry name" value="Acetyltransf_1"/>
    <property type="match status" value="1"/>
</dbReference>
<proteinExistence type="predicted"/>
<feature type="domain" description="N-acetyltransferase" evidence="1">
    <location>
        <begin position="1"/>
        <end position="143"/>
    </location>
</feature>
<dbReference type="RefSeq" id="WP_116039515.1">
    <property type="nucleotide sequence ID" value="NZ_QRDX01000001.1"/>
</dbReference>
<dbReference type="GO" id="GO:0005840">
    <property type="term" value="C:ribosome"/>
    <property type="evidence" value="ECO:0007669"/>
    <property type="project" value="UniProtKB-KW"/>
</dbReference>
<dbReference type="OrthoDB" id="273614at2"/>
<dbReference type="CDD" id="cd04301">
    <property type="entry name" value="NAT_SF"/>
    <property type="match status" value="1"/>
</dbReference>
<keyword evidence="3" id="KW-1185">Reference proteome</keyword>
<dbReference type="PANTHER" id="PTHR13355">
    <property type="entry name" value="GLUCOSAMINE 6-PHOSPHATE N-ACETYLTRANSFERASE"/>
    <property type="match status" value="1"/>
</dbReference>
<evidence type="ECO:0000259" key="1">
    <source>
        <dbReference type="PROSITE" id="PS51186"/>
    </source>
</evidence>
<evidence type="ECO:0000313" key="2">
    <source>
        <dbReference type="EMBL" id="RED50597.1"/>
    </source>
</evidence>
<evidence type="ECO:0000313" key="3">
    <source>
        <dbReference type="Proteomes" id="UP000256629"/>
    </source>
</evidence>
<gene>
    <name evidence="2" type="ORF">DFQ02_101632</name>
</gene>
<dbReference type="EMBL" id="QRDX01000001">
    <property type="protein sequence ID" value="RED50597.1"/>
    <property type="molecule type" value="Genomic_DNA"/>
</dbReference>
<keyword evidence="2" id="KW-0687">Ribonucleoprotein</keyword>
<dbReference type="SUPFAM" id="SSF55729">
    <property type="entry name" value="Acyl-CoA N-acyltransferases (Nat)"/>
    <property type="match status" value="1"/>
</dbReference>
<accession>A0A3D9HM76</accession>
<dbReference type="PANTHER" id="PTHR13355:SF15">
    <property type="entry name" value="GCN5-RELATED N-ACETYLTRANSFERASE 3, CHLOROPLASTIC"/>
    <property type="match status" value="1"/>
</dbReference>
<dbReference type="InterPro" id="IPR000182">
    <property type="entry name" value="GNAT_dom"/>
</dbReference>
<dbReference type="Gene3D" id="3.40.630.30">
    <property type="match status" value="1"/>
</dbReference>
<dbReference type="GO" id="GO:0008080">
    <property type="term" value="F:N-acetyltransferase activity"/>
    <property type="evidence" value="ECO:0007669"/>
    <property type="project" value="TreeGrafter"/>
</dbReference>
<sequence>MTITALESIDDDVLNAFNNLIPQLSSSSPVPSKKDLETIINSGNTKLFVVKEGDTILGTLTLIFNKIPTGEKAWIEDVVVSENARGKGVGKLLTQFAVDYALEKGISKIDLTSSPERVAANKLYQKLGFQKRITNVYRYFNNK</sequence>
<dbReference type="PROSITE" id="PS51186">
    <property type="entry name" value="GNAT"/>
    <property type="match status" value="1"/>
</dbReference>
<comment type="caution">
    <text evidence="2">The sequence shown here is derived from an EMBL/GenBank/DDBJ whole genome shotgun (WGS) entry which is preliminary data.</text>
</comment>
<organism evidence="2 3">
    <name type="scientific">Seonamhaeicola aphaedonensis</name>
    <dbReference type="NCBI Taxonomy" id="1461338"/>
    <lineage>
        <taxon>Bacteria</taxon>
        <taxon>Pseudomonadati</taxon>
        <taxon>Bacteroidota</taxon>
        <taxon>Flavobacteriia</taxon>
        <taxon>Flavobacteriales</taxon>
        <taxon>Flavobacteriaceae</taxon>
    </lineage>
</organism>
<reference evidence="2 3" key="1">
    <citation type="submission" date="2018-07" db="EMBL/GenBank/DDBJ databases">
        <title>Genomic Encyclopedia of Type Strains, Phase III (KMG-III): the genomes of soil and plant-associated and newly described type strains.</title>
        <authorList>
            <person name="Whitman W."/>
        </authorList>
    </citation>
    <scope>NUCLEOTIDE SEQUENCE [LARGE SCALE GENOMIC DNA]</scope>
    <source>
        <strain evidence="2 3">CECT 8487</strain>
    </source>
</reference>
<name>A0A3D9HM76_9FLAO</name>
<dbReference type="InterPro" id="IPR016181">
    <property type="entry name" value="Acyl_CoA_acyltransferase"/>
</dbReference>
<dbReference type="AlphaFoldDB" id="A0A3D9HM76"/>